<evidence type="ECO:0000256" key="1">
    <source>
        <dbReference type="SAM" id="SignalP"/>
    </source>
</evidence>
<feature type="chain" id="PRO_5047252901" description="Lipoprotein" evidence="1">
    <location>
        <begin position="24"/>
        <end position="120"/>
    </location>
</feature>
<accession>A0ABS8H642</accession>
<evidence type="ECO:0000313" key="2">
    <source>
        <dbReference type="EMBL" id="MCC4232578.1"/>
    </source>
</evidence>
<evidence type="ECO:0008006" key="4">
    <source>
        <dbReference type="Google" id="ProtNLM"/>
    </source>
</evidence>
<gene>
    <name evidence="2" type="ORF">LL253_07725</name>
</gene>
<organism evidence="2 3">
    <name type="scientific">Sphingobium soli</name>
    <dbReference type="NCBI Taxonomy" id="1591116"/>
    <lineage>
        <taxon>Bacteria</taxon>
        <taxon>Pseudomonadati</taxon>
        <taxon>Pseudomonadota</taxon>
        <taxon>Alphaproteobacteria</taxon>
        <taxon>Sphingomonadales</taxon>
        <taxon>Sphingomonadaceae</taxon>
        <taxon>Sphingobium</taxon>
    </lineage>
</organism>
<dbReference type="RefSeq" id="WP_228226798.1">
    <property type="nucleotide sequence ID" value="NZ_JAJGNP010000004.1"/>
</dbReference>
<dbReference type="PROSITE" id="PS51257">
    <property type="entry name" value="PROKAR_LIPOPROTEIN"/>
    <property type="match status" value="1"/>
</dbReference>
<sequence>MTRLFPGLCLLPLLAACSGDRTAAEQEAATAQGDDTPVCSIGGAQNWSPDCMLERDGDVLTIRHPDGGFRRFRVLADGRGLKEADGAEAVQLRIVGDHMLEASVGDDRYRLPVKIAGPAQ</sequence>
<keyword evidence="1" id="KW-0732">Signal</keyword>
<reference evidence="2 3" key="1">
    <citation type="submission" date="2021-10" db="EMBL/GenBank/DDBJ databases">
        <title>The diversity and Nitrogen Metabolism of Culturable Nitrate-Utilizing Bacteria Within the Oxygen Minimum Zone of the Changjiang (Yangtze River)Estuary.</title>
        <authorList>
            <person name="Zhang D."/>
            <person name="Zheng J."/>
            <person name="Liu S."/>
            <person name="He W."/>
        </authorList>
    </citation>
    <scope>NUCLEOTIDE SEQUENCE [LARGE SCALE GENOMIC DNA]</scope>
    <source>
        <strain evidence="2 3">FXH275-2</strain>
    </source>
</reference>
<dbReference type="Proteomes" id="UP001198830">
    <property type="component" value="Unassembled WGS sequence"/>
</dbReference>
<protein>
    <recommendedName>
        <fullName evidence="4">Lipoprotein</fullName>
    </recommendedName>
</protein>
<proteinExistence type="predicted"/>
<dbReference type="EMBL" id="JAJGNP010000004">
    <property type="protein sequence ID" value="MCC4232578.1"/>
    <property type="molecule type" value="Genomic_DNA"/>
</dbReference>
<comment type="caution">
    <text evidence="2">The sequence shown here is derived from an EMBL/GenBank/DDBJ whole genome shotgun (WGS) entry which is preliminary data.</text>
</comment>
<keyword evidence="3" id="KW-1185">Reference proteome</keyword>
<evidence type="ECO:0000313" key="3">
    <source>
        <dbReference type="Proteomes" id="UP001198830"/>
    </source>
</evidence>
<feature type="signal peptide" evidence="1">
    <location>
        <begin position="1"/>
        <end position="23"/>
    </location>
</feature>
<name>A0ABS8H642_9SPHN</name>